<dbReference type="GeneID" id="106165323"/>
<sequence>MLEPDFGSLMEGEPGLMPHGTWNLVPSPSRFLHGISHVGNSVSSWLESGRQLTSRAQELVAPGILASEPMQNTLGVPYFPSAGNELARPDEGGLHNVPHPGVLENIATAFQRQEVINRVHSQLGTVNYLVNVANYMKHKHVEQAVVEGHRQLHRLCDNVQRQAVVIDDLNNSVQSLSVEVDLQRQVSDRLSTSLDAQQALLDASILENREAIEKQNSVLAKQQEMVNNLLQQRLRHDFYVDSVLVGFCAYVCNTFLVKFPLKIALTVIPVNRRTKKWLDGFTRLMLVLSLIKILKTWSIKCGLHNSVGGLTPYMRKALQLLVSSLQNHREGLVARFKRKTNSPNKRPATSTTLDLC</sequence>
<dbReference type="RefSeq" id="XP_013398982.1">
    <property type="nucleotide sequence ID" value="XM_013543528.1"/>
</dbReference>
<gene>
    <name evidence="3" type="primary">LOC106165323</name>
</gene>
<protein>
    <submittedName>
        <fullName evidence="3">Uncharacterized protein LOC106165323</fullName>
    </submittedName>
</protein>
<reference evidence="3" key="1">
    <citation type="submission" date="2025-08" db="UniProtKB">
        <authorList>
            <consortium name="RefSeq"/>
        </authorList>
    </citation>
    <scope>IDENTIFICATION</scope>
    <source>
        <tissue evidence="3">Gonads</tissue>
    </source>
</reference>
<dbReference type="AlphaFoldDB" id="A0A1S3IL86"/>
<feature type="region of interest" description="Disordered" evidence="1">
    <location>
        <begin position="337"/>
        <end position="356"/>
    </location>
</feature>
<proteinExistence type="predicted"/>
<evidence type="ECO:0000313" key="3">
    <source>
        <dbReference type="RefSeq" id="XP_013398982.1"/>
    </source>
</evidence>
<dbReference type="KEGG" id="lak:106165323"/>
<evidence type="ECO:0000256" key="1">
    <source>
        <dbReference type="SAM" id="MobiDB-lite"/>
    </source>
</evidence>
<dbReference type="Proteomes" id="UP000085678">
    <property type="component" value="Unplaced"/>
</dbReference>
<keyword evidence="2" id="KW-1185">Reference proteome</keyword>
<dbReference type="InParanoid" id="A0A1S3IL86"/>
<evidence type="ECO:0000313" key="2">
    <source>
        <dbReference type="Proteomes" id="UP000085678"/>
    </source>
</evidence>
<dbReference type="OrthoDB" id="2133451at2759"/>
<dbReference type="OMA" id="CAYVCNT"/>
<dbReference type="STRING" id="7574.A0A1S3IL86"/>
<accession>A0A1S3IL86</accession>
<feature type="compositionally biased region" description="Polar residues" evidence="1">
    <location>
        <begin position="341"/>
        <end position="356"/>
    </location>
</feature>
<organism evidence="2 3">
    <name type="scientific">Lingula anatina</name>
    <name type="common">Brachiopod</name>
    <name type="synonym">Lingula unguis</name>
    <dbReference type="NCBI Taxonomy" id="7574"/>
    <lineage>
        <taxon>Eukaryota</taxon>
        <taxon>Metazoa</taxon>
        <taxon>Spiralia</taxon>
        <taxon>Lophotrochozoa</taxon>
        <taxon>Brachiopoda</taxon>
        <taxon>Linguliformea</taxon>
        <taxon>Lingulata</taxon>
        <taxon>Lingulida</taxon>
        <taxon>Linguloidea</taxon>
        <taxon>Lingulidae</taxon>
        <taxon>Lingula</taxon>
    </lineage>
</organism>
<name>A0A1S3IL86_LINAN</name>